<gene>
    <name evidence="1" type="ORF">CR513_42168</name>
</gene>
<dbReference type="OrthoDB" id="1743010at2759"/>
<evidence type="ECO:0008006" key="3">
    <source>
        <dbReference type="Google" id="ProtNLM"/>
    </source>
</evidence>
<feature type="non-terminal residue" evidence="1">
    <location>
        <position position="1"/>
    </location>
</feature>
<comment type="caution">
    <text evidence="1">The sequence shown here is derived from an EMBL/GenBank/DDBJ whole genome shotgun (WGS) entry which is preliminary data.</text>
</comment>
<accession>A0A371FH80</accession>
<dbReference type="Proteomes" id="UP000257109">
    <property type="component" value="Unassembled WGS sequence"/>
</dbReference>
<dbReference type="PANTHER" id="PTHR33223">
    <property type="entry name" value="CCHC-TYPE DOMAIN-CONTAINING PROTEIN"/>
    <property type="match status" value="1"/>
</dbReference>
<proteinExistence type="predicted"/>
<evidence type="ECO:0000313" key="1">
    <source>
        <dbReference type="EMBL" id="RDX77674.1"/>
    </source>
</evidence>
<protein>
    <recommendedName>
        <fullName evidence="3">Retrotransposon gag domain-containing protein</fullName>
    </recommendedName>
</protein>
<name>A0A371FH80_MUCPR</name>
<reference evidence="1" key="1">
    <citation type="submission" date="2018-05" db="EMBL/GenBank/DDBJ databases">
        <title>Draft genome of Mucuna pruriens seed.</title>
        <authorList>
            <person name="Nnadi N.E."/>
            <person name="Vos R."/>
            <person name="Hasami M.H."/>
            <person name="Devisetty U.K."/>
            <person name="Aguiy J.C."/>
        </authorList>
    </citation>
    <scope>NUCLEOTIDE SEQUENCE [LARGE SCALE GENOMIC DNA]</scope>
    <source>
        <strain evidence="1">JCA_2017</strain>
    </source>
</reference>
<dbReference type="AlphaFoldDB" id="A0A371FH80"/>
<sequence>MMGRAPTHKRTLGPNTRVRELCNISGFTGECLKLRRRNKYRLEAIDLCLVPNVGLSTDFKALKFDKYKGSSCPRVHLAMYCRKMAAHIYDDKILIHCFQDNLTGATLNWYSA</sequence>
<evidence type="ECO:0000313" key="2">
    <source>
        <dbReference type="Proteomes" id="UP000257109"/>
    </source>
</evidence>
<dbReference type="EMBL" id="QJKJ01009116">
    <property type="protein sequence ID" value="RDX77674.1"/>
    <property type="molecule type" value="Genomic_DNA"/>
</dbReference>
<keyword evidence="2" id="KW-1185">Reference proteome</keyword>
<organism evidence="1 2">
    <name type="scientific">Mucuna pruriens</name>
    <name type="common">Velvet bean</name>
    <name type="synonym">Dolichos pruriens</name>
    <dbReference type="NCBI Taxonomy" id="157652"/>
    <lineage>
        <taxon>Eukaryota</taxon>
        <taxon>Viridiplantae</taxon>
        <taxon>Streptophyta</taxon>
        <taxon>Embryophyta</taxon>
        <taxon>Tracheophyta</taxon>
        <taxon>Spermatophyta</taxon>
        <taxon>Magnoliopsida</taxon>
        <taxon>eudicotyledons</taxon>
        <taxon>Gunneridae</taxon>
        <taxon>Pentapetalae</taxon>
        <taxon>rosids</taxon>
        <taxon>fabids</taxon>
        <taxon>Fabales</taxon>
        <taxon>Fabaceae</taxon>
        <taxon>Papilionoideae</taxon>
        <taxon>50 kb inversion clade</taxon>
        <taxon>NPAAA clade</taxon>
        <taxon>indigoferoid/millettioid clade</taxon>
        <taxon>Phaseoleae</taxon>
        <taxon>Mucuna</taxon>
    </lineage>
</organism>
<dbReference type="PANTHER" id="PTHR33223:SF8">
    <property type="entry name" value="OS04G0172440 PROTEIN"/>
    <property type="match status" value="1"/>
</dbReference>